<feature type="region of interest" description="Disordered" evidence="1">
    <location>
        <begin position="82"/>
        <end position="106"/>
    </location>
</feature>
<gene>
    <name evidence="2" type="ORF">C2G38_2194305</name>
</gene>
<protein>
    <submittedName>
        <fullName evidence="2">Uncharacterized protein</fullName>
    </submittedName>
</protein>
<keyword evidence="3" id="KW-1185">Reference proteome</keyword>
<name>A0A397V5Y9_9GLOM</name>
<dbReference type="SUPFAM" id="SSF81901">
    <property type="entry name" value="HCP-like"/>
    <property type="match status" value="1"/>
</dbReference>
<dbReference type="Gene3D" id="1.25.40.10">
    <property type="entry name" value="Tetratricopeptide repeat domain"/>
    <property type="match status" value="1"/>
</dbReference>
<dbReference type="SMART" id="SM00671">
    <property type="entry name" value="SEL1"/>
    <property type="match status" value="1"/>
</dbReference>
<evidence type="ECO:0000313" key="3">
    <source>
        <dbReference type="Proteomes" id="UP000266673"/>
    </source>
</evidence>
<dbReference type="InterPro" id="IPR006597">
    <property type="entry name" value="Sel1-like"/>
</dbReference>
<evidence type="ECO:0000313" key="2">
    <source>
        <dbReference type="EMBL" id="RIB14706.1"/>
    </source>
</evidence>
<comment type="caution">
    <text evidence="2">The sequence shown here is derived from an EMBL/GenBank/DDBJ whole genome shotgun (WGS) entry which is preliminary data.</text>
</comment>
<dbReference type="Pfam" id="PF08238">
    <property type="entry name" value="Sel1"/>
    <property type="match status" value="2"/>
</dbReference>
<dbReference type="OrthoDB" id="272077at2759"/>
<dbReference type="AlphaFoldDB" id="A0A397V5Y9"/>
<dbReference type="EMBL" id="QKWP01000804">
    <property type="protein sequence ID" value="RIB14706.1"/>
    <property type="molecule type" value="Genomic_DNA"/>
</dbReference>
<dbReference type="InterPro" id="IPR011990">
    <property type="entry name" value="TPR-like_helical_dom_sf"/>
</dbReference>
<sequence length="106" mass="11994">MCDIDGIYNLGYCYKKGIGVEKDEHLLSISAERNVGNCYRNEIGVEKNEHIAFFYFQKAVEMGIFIQFIILENPAIPGTRYMPTSSRPKYGGPTAKGGDTQKKFFL</sequence>
<proteinExistence type="predicted"/>
<accession>A0A397V5Y9</accession>
<evidence type="ECO:0000256" key="1">
    <source>
        <dbReference type="SAM" id="MobiDB-lite"/>
    </source>
</evidence>
<reference evidence="2 3" key="1">
    <citation type="submission" date="2018-06" db="EMBL/GenBank/DDBJ databases">
        <title>Comparative genomics reveals the genomic features of Rhizophagus irregularis, R. cerebriforme, R. diaphanum and Gigaspora rosea, and their symbiotic lifestyle signature.</title>
        <authorList>
            <person name="Morin E."/>
            <person name="San Clemente H."/>
            <person name="Chen E.C.H."/>
            <person name="De La Providencia I."/>
            <person name="Hainaut M."/>
            <person name="Kuo A."/>
            <person name="Kohler A."/>
            <person name="Murat C."/>
            <person name="Tang N."/>
            <person name="Roy S."/>
            <person name="Loubradou J."/>
            <person name="Henrissat B."/>
            <person name="Grigoriev I.V."/>
            <person name="Corradi N."/>
            <person name="Roux C."/>
            <person name="Martin F.M."/>
        </authorList>
    </citation>
    <scope>NUCLEOTIDE SEQUENCE [LARGE SCALE GENOMIC DNA]</scope>
    <source>
        <strain evidence="2 3">DAOM 194757</strain>
    </source>
</reference>
<dbReference type="Proteomes" id="UP000266673">
    <property type="component" value="Unassembled WGS sequence"/>
</dbReference>
<organism evidence="2 3">
    <name type="scientific">Gigaspora rosea</name>
    <dbReference type="NCBI Taxonomy" id="44941"/>
    <lineage>
        <taxon>Eukaryota</taxon>
        <taxon>Fungi</taxon>
        <taxon>Fungi incertae sedis</taxon>
        <taxon>Mucoromycota</taxon>
        <taxon>Glomeromycotina</taxon>
        <taxon>Glomeromycetes</taxon>
        <taxon>Diversisporales</taxon>
        <taxon>Gigasporaceae</taxon>
        <taxon>Gigaspora</taxon>
    </lineage>
</organism>